<keyword evidence="1 3" id="KW-0479">Metal-binding</keyword>
<evidence type="ECO:0000256" key="2">
    <source>
        <dbReference type="ARBA" id="ARBA00023004"/>
    </source>
</evidence>
<feature type="domain" description="Fe2OG dioxygenase" evidence="4">
    <location>
        <begin position="160"/>
        <end position="262"/>
    </location>
</feature>
<dbReference type="InterPro" id="IPR050231">
    <property type="entry name" value="Iron_ascorbate_oxido_reductase"/>
</dbReference>
<dbReference type="PANTHER" id="PTHR47990">
    <property type="entry name" value="2-OXOGLUTARATE (2OG) AND FE(II)-DEPENDENT OXYGENASE SUPERFAMILY PROTEIN-RELATED"/>
    <property type="match status" value="1"/>
</dbReference>
<dbReference type="Gene3D" id="2.60.120.330">
    <property type="entry name" value="B-lactam Antibiotic, Isopenicillin N Synthase, Chain"/>
    <property type="match status" value="1"/>
</dbReference>
<dbReference type="InterPro" id="IPR005123">
    <property type="entry name" value="Oxoglu/Fe-dep_dioxygenase_dom"/>
</dbReference>
<evidence type="ECO:0000313" key="5">
    <source>
        <dbReference type="EMBL" id="KAK2968012.1"/>
    </source>
</evidence>
<sequence length="307" mass="34805">MLPEKMRNLQTCHKLPIIDLSCKNLEKGNGSWTSTCMVVRQALEEYGCFEAFHDKFTPQLHAAIFHALGELFDLPIETKRCYTSNMPLYGYSGESVQAPLRESVNIEEPTAYEKARSFTGLLETVYSYSKQLSNLDQMVQRMVFESFGVEKYYDLHIKSTTNLMRAIKYRHPEKSETNIGIGPHVDATLLTILRQNQVDGLQIQAKDGSWIEVAPSSSSSSFVVLAGVAFKAWSNGRIHSPLHRVIMHGDNARYSLGLFTYSKGLIETPEELVDEQHPLMFEPYHHLESVLLHLSAIYNGRDAKPDM</sequence>
<evidence type="ECO:0000259" key="4">
    <source>
        <dbReference type="PROSITE" id="PS51471"/>
    </source>
</evidence>
<dbReference type="PROSITE" id="PS51471">
    <property type="entry name" value="FE2OG_OXY"/>
    <property type="match status" value="1"/>
</dbReference>
<evidence type="ECO:0000256" key="1">
    <source>
        <dbReference type="ARBA" id="ARBA00022723"/>
    </source>
</evidence>
<dbReference type="Proteomes" id="UP001187471">
    <property type="component" value="Unassembled WGS sequence"/>
</dbReference>
<dbReference type="AlphaFoldDB" id="A0AA88UAK3"/>
<dbReference type="GO" id="GO:0016705">
    <property type="term" value="F:oxidoreductase activity, acting on paired donors, with incorporation or reduction of molecular oxygen"/>
    <property type="evidence" value="ECO:0007669"/>
    <property type="project" value="UniProtKB-ARBA"/>
</dbReference>
<keyword evidence="2 3" id="KW-0408">Iron</keyword>
<dbReference type="InterPro" id="IPR026992">
    <property type="entry name" value="DIOX_N"/>
</dbReference>
<protein>
    <recommendedName>
        <fullName evidence="4">Fe2OG dioxygenase domain-containing protein</fullName>
    </recommendedName>
</protein>
<dbReference type="InterPro" id="IPR027443">
    <property type="entry name" value="IPNS-like_sf"/>
</dbReference>
<reference evidence="5" key="1">
    <citation type="submission" date="2022-12" db="EMBL/GenBank/DDBJ databases">
        <title>Draft genome assemblies for two species of Escallonia (Escalloniales).</title>
        <authorList>
            <person name="Chanderbali A."/>
            <person name="Dervinis C."/>
            <person name="Anghel I."/>
            <person name="Soltis D."/>
            <person name="Soltis P."/>
            <person name="Zapata F."/>
        </authorList>
    </citation>
    <scope>NUCLEOTIDE SEQUENCE</scope>
    <source>
        <strain evidence="5">UCBG92.1500</strain>
        <tissue evidence="5">Leaf</tissue>
    </source>
</reference>
<organism evidence="5 6">
    <name type="scientific">Escallonia rubra</name>
    <dbReference type="NCBI Taxonomy" id="112253"/>
    <lineage>
        <taxon>Eukaryota</taxon>
        <taxon>Viridiplantae</taxon>
        <taxon>Streptophyta</taxon>
        <taxon>Embryophyta</taxon>
        <taxon>Tracheophyta</taxon>
        <taxon>Spermatophyta</taxon>
        <taxon>Magnoliopsida</taxon>
        <taxon>eudicotyledons</taxon>
        <taxon>Gunneridae</taxon>
        <taxon>Pentapetalae</taxon>
        <taxon>asterids</taxon>
        <taxon>campanulids</taxon>
        <taxon>Escalloniales</taxon>
        <taxon>Escalloniaceae</taxon>
        <taxon>Escallonia</taxon>
    </lineage>
</organism>
<evidence type="ECO:0000313" key="6">
    <source>
        <dbReference type="Proteomes" id="UP001187471"/>
    </source>
</evidence>
<comment type="similarity">
    <text evidence="3">Belongs to the iron/ascorbate-dependent oxidoreductase family.</text>
</comment>
<proteinExistence type="inferred from homology"/>
<dbReference type="GO" id="GO:0046872">
    <property type="term" value="F:metal ion binding"/>
    <property type="evidence" value="ECO:0007669"/>
    <property type="project" value="UniProtKB-KW"/>
</dbReference>
<name>A0AA88UAK3_9ASTE</name>
<dbReference type="Pfam" id="PF14226">
    <property type="entry name" value="DIOX_N"/>
    <property type="match status" value="1"/>
</dbReference>
<dbReference type="InterPro" id="IPR044861">
    <property type="entry name" value="IPNS-like_FE2OG_OXY"/>
</dbReference>
<dbReference type="SUPFAM" id="SSF51197">
    <property type="entry name" value="Clavaminate synthase-like"/>
    <property type="match status" value="1"/>
</dbReference>
<gene>
    <name evidence="5" type="ORF">RJ640_020420</name>
</gene>
<accession>A0AA88UAK3</accession>
<evidence type="ECO:0000256" key="3">
    <source>
        <dbReference type="RuleBase" id="RU003682"/>
    </source>
</evidence>
<dbReference type="Pfam" id="PF03171">
    <property type="entry name" value="2OG-FeII_Oxy"/>
    <property type="match status" value="1"/>
</dbReference>
<dbReference type="EMBL" id="JAVXUO010002958">
    <property type="protein sequence ID" value="KAK2968012.1"/>
    <property type="molecule type" value="Genomic_DNA"/>
</dbReference>
<keyword evidence="3" id="KW-0560">Oxidoreductase</keyword>
<keyword evidence="6" id="KW-1185">Reference proteome</keyword>
<comment type="caution">
    <text evidence="5">The sequence shown here is derived from an EMBL/GenBank/DDBJ whole genome shotgun (WGS) entry which is preliminary data.</text>
</comment>